<dbReference type="EMBL" id="VFOM01000001">
    <property type="protein sequence ID" value="TQL48144.1"/>
    <property type="molecule type" value="Genomic_DNA"/>
</dbReference>
<feature type="transmembrane region" description="Helical" evidence="1">
    <location>
        <begin position="72"/>
        <end position="93"/>
    </location>
</feature>
<reference evidence="2 3" key="1">
    <citation type="submission" date="2019-06" db="EMBL/GenBank/DDBJ databases">
        <title>Sequencing the genomes of 1000 actinobacteria strains.</title>
        <authorList>
            <person name="Klenk H.-P."/>
        </authorList>
    </citation>
    <scope>NUCLEOTIDE SEQUENCE [LARGE SCALE GENOMIC DNA]</scope>
    <source>
        <strain evidence="2 3">DSM 26477</strain>
    </source>
</reference>
<dbReference type="RefSeq" id="WP_246081356.1">
    <property type="nucleotide sequence ID" value="NZ_VFOM01000001.1"/>
</dbReference>
<name>A0A542YJJ7_9MICO</name>
<evidence type="ECO:0000256" key="1">
    <source>
        <dbReference type="SAM" id="Phobius"/>
    </source>
</evidence>
<keyword evidence="1" id="KW-0812">Transmembrane</keyword>
<gene>
    <name evidence="2" type="ORF">FB562_1226</name>
</gene>
<evidence type="ECO:0000313" key="2">
    <source>
        <dbReference type="EMBL" id="TQL48144.1"/>
    </source>
</evidence>
<organism evidence="2 3">
    <name type="scientific">Homoserinimonas aerilata</name>
    <dbReference type="NCBI Taxonomy" id="1162970"/>
    <lineage>
        <taxon>Bacteria</taxon>
        <taxon>Bacillati</taxon>
        <taxon>Actinomycetota</taxon>
        <taxon>Actinomycetes</taxon>
        <taxon>Micrococcales</taxon>
        <taxon>Microbacteriaceae</taxon>
        <taxon>Homoserinimonas</taxon>
    </lineage>
</organism>
<dbReference type="Pfam" id="PF02325">
    <property type="entry name" value="CCB3_YggT"/>
    <property type="match status" value="1"/>
</dbReference>
<keyword evidence="1" id="KW-1133">Transmembrane helix</keyword>
<keyword evidence="1" id="KW-0472">Membrane</keyword>
<dbReference type="InterPro" id="IPR003425">
    <property type="entry name" value="CCB3/YggT"/>
</dbReference>
<accession>A0A542YJJ7</accession>
<dbReference type="Proteomes" id="UP000317998">
    <property type="component" value="Unassembled WGS sequence"/>
</dbReference>
<evidence type="ECO:0000313" key="3">
    <source>
        <dbReference type="Proteomes" id="UP000317998"/>
    </source>
</evidence>
<dbReference type="AlphaFoldDB" id="A0A542YJJ7"/>
<feature type="transmembrane region" description="Helical" evidence="1">
    <location>
        <begin position="6"/>
        <end position="30"/>
    </location>
</feature>
<proteinExistence type="predicted"/>
<protein>
    <submittedName>
        <fullName evidence="2">YggT family protein</fullName>
    </submittedName>
</protein>
<comment type="caution">
    <text evidence="2">The sequence shown here is derived from an EMBL/GenBank/DDBJ whole genome shotgun (WGS) entry which is preliminary data.</text>
</comment>
<sequence length="103" mass="11647">MILFVLLTIAYFALLIYFLLMWGRFILELVVAFSRGWRPKGAVLVLAEFVYTLTDPPVLFTRRLLPPIRLGGISLDFAWSIVMLVVLVLLYVVSAGRQMASAL</sequence>
<keyword evidence="3" id="KW-1185">Reference proteome</keyword>
<dbReference type="GO" id="GO:0016020">
    <property type="term" value="C:membrane"/>
    <property type="evidence" value="ECO:0007669"/>
    <property type="project" value="InterPro"/>
</dbReference>